<dbReference type="AlphaFoldDB" id="A0A7C3SNC0"/>
<reference evidence="1" key="1">
    <citation type="journal article" date="2020" name="mSystems">
        <title>Genome- and Community-Level Interaction Insights into Carbon Utilization and Element Cycling Functions of Hydrothermarchaeota in Hydrothermal Sediment.</title>
        <authorList>
            <person name="Zhou Z."/>
            <person name="Liu Y."/>
            <person name="Xu W."/>
            <person name="Pan J."/>
            <person name="Luo Z.H."/>
            <person name="Li M."/>
        </authorList>
    </citation>
    <scope>NUCLEOTIDE SEQUENCE [LARGE SCALE GENOMIC DNA]</scope>
    <source>
        <strain evidence="1">SpSt-751</strain>
    </source>
</reference>
<dbReference type="EMBL" id="DTGA01000097">
    <property type="protein sequence ID" value="HGB31079.1"/>
    <property type="molecule type" value="Genomic_DNA"/>
</dbReference>
<proteinExistence type="predicted"/>
<protein>
    <submittedName>
        <fullName evidence="1">Uncharacterized protein</fullName>
    </submittedName>
</protein>
<sequence>MKVIKGLFFLLAFILFLILLRSVSQISCVGRGEAATWEDKLAKCKEECTSDSKKKKSSKCKVCLSYTDDLKEEKEKVAPDKSWLFFTEEKFLSMGEGVRDGKGWCMSPSSRCYSGIRKRLKSRYGEYKEYFEKYSGGVLPAHLALTSCTEAPAGPLQCSPDKKLKECGIMGLKMIDAKECDIDPFSPEASIWCAARNGNQRILDFEKRYPQVKLAPRSQRYMLSVASGGVGEMWINAIEHSQALAVKNGKLVYTHPFDRVLEWLSKPKKPSSFLEKVTQGRVSSYRLGLRAGRHVAVMLIIAEFYGVKNLDDLPYKDPIIIPRPSHFPRFSYKVYKN</sequence>
<accession>A0A7C3SNC0</accession>
<gene>
    <name evidence="1" type="ORF">ENV35_04300</name>
</gene>
<organism evidence="1">
    <name type="scientific">Dictyoglomus turgidum</name>
    <dbReference type="NCBI Taxonomy" id="513050"/>
    <lineage>
        <taxon>Bacteria</taxon>
        <taxon>Pseudomonadati</taxon>
        <taxon>Dictyoglomota</taxon>
        <taxon>Dictyoglomia</taxon>
        <taxon>Dictyoglomales</taxon>
        <taxon>Dictyoglomaceae</taxon>
        <taxon>Dictyoglomus</taxon>
    </lineage>
</organism>
<name>A0A7C3SNC0_9BACT</name>
<evidence type="ECO:0000313" key="1">
    <source>
        <dbReference type="EMBL" id="HGB31079.1"/>
    </source>
</evidence>
<comment type="caution">
    <text evidence="1">The sequence shown here is derived from an EMBL/GenBank/DDBJ whole genome shotgun (WGS) entry which is preliminary data.</text>
</comment>